<sequence length="132" mass="14960">MMNVISTRNALRNVISTLAVSAMLLPAVTLADSEHGHSNMKEQGHMMKQDHMKSQGMREVMGTGRINKVMAEKHMVNIVHEPIAEMEWPKMRMNFKTAEGVNLNDLKPGQEVTFKLQVNKDNSYVIKQIDVK</sequence>
<dbReference type="InterPro" id="IPR042230">
    <property type="entry name" value="CusF_sf"/>
</dbReference>
<dbReference type="Proteomes" id="UP001163739">
    <property type="component" value="Chromosome"/>
</dbReference>
<proteinExistence type="predicted"/>
<dbReference type="Gene3D" id="2.40.50.320">
    <property type="entry name" value="Copper binding periplasmic protein CusF"/>
    <property type="match status" value="1"/>
</dbReference>
<dbReference type="RefSeq" id="WP_265046808.1">
    <property type="nucleotide sequence ID" value="NZ_CP100390.1"/>
</dbReference>
<keyword evidence="1" id="KW-0732">Signal</keyword>
<dbReference type="InterPro" id="IPR021647">
    <property type="entry name" value="CusF_Ec"/>
</dbReference>
<dbReference type="EMBL" id="CP100390">
    <property type="protein sequence ID" value="UZE95319.1"/>
    <property type="molecule type" value="Genomic_DNA"/>
</dbReference>
<protein>
    <submittedName>
        <fullName evidence="2">Copper-binding protein</fullName>
    </submittedName>
</protein>
<name>A0ABY6MZS2_9ALTE</name>
<gene>
    <name evidence="2" type="ORF">NKI27_14785</name>
</gene>
<keyword evidence="3" id="KW-1185">Reference proteome</keyword>
<accession>A0ABY6MZS2</accession>
<evidence type="ECO:0000313" key="2">
    <source>
        <dbReference type="EMBL" id="UZE95319.1"/>
    </source>
</evidence>
<evidence type="ECO:0000256" key="1">
    <source>
        <dbReference type="SAM" id="SignalP"/>
    </source>
</evidence>
<evidence type="ECO:0000313" key="3">
    <source>
        <dbReference type="Proteomes" id="UP001163739"/>
    </source>
</evidence>
<dbReference type="Pfam" id="PF11604">
    <property type="entry name" value="CusF_Ec"/>
    <property type="match status" value="1"/>
</dbReference>
<feature type="signal peptide" evidence="1">
    <location>
        <begin position="1"/>
        <end position="31"/>
    </location>
</feature>
<reference evidence="2" key="1">
    <citation type="submission" date="2022-06" db="EMBL/GenBank/DDBJ databases">
        <title>Alkalimarinus sp. nov., isolated from gut of a Alitta virens.</title>
        <authorList>
            <person name="Yang A.I."/>
            <person name="Shin N.-R."/>
        </authorList>
    </citation>
    <scope>NUCLEOTIDE SEQUENCE</scope>
    <source>
        <strain evidence="2">A2M4</strain>
    </source>
</reference>
<organism evidence="2 3">
    <name type="scientific">Alkalimarinus alittae</name>
    <dbReference type="NCBI Taxonomy" id="2961619"/>
    <lineage>
        <taxon>Bacteria</taxon>
        <taxon>Pseudomonadati</taxon>
        <taxon>Pseudomonadota</taxon>
        <taxon>Gammaproteobacteria</taxon>
        <taxon>Alteromonadales</taxon>
        <taxon>Alteromonadaceae</taxon>
        <taxon>Alkalimarinus</taxon>
    </lineage>
</organism>
<feature type="chain" id="PRO_5047273188" evidence="1">
    <location>
        <begin position="32"/>
        <end position="132"/>
    </location>
</feature>